<reference evidence="3 6" key="2">
    <citation type="submission" date="2018-10" db="EMBL/GenBank/DDBJ databases">
        <title>Genome seuquencing of Lactobacillus species.</title>
        <authorList>
            <person name="Baek C."/>
            <person name="Yi H."/>
        </authorList>
    </citation>
    <scope>NUCLEOTIDE SEQUENCE [LARGE SCALE GENOMIC DNA]</scope>
    <source>
        <strain evidence="3 6">DSM 10667</strain>
    </source>
</reference>
<dbReference type="AlphaFoldDB" id="A0AAD0TQL4"/>
<keyword evidence="5" id="KW-1185">Reference proteome</keyword>
<keyword evidence="1" id="KW-1133">Transmembrane helix</keyword>
<evidence type="ECO:0000256" key="1">
    <source>
        <dbReference type="SAM" id="Phobius"/>
    </source>
</evidence>
<evidence type="ECO:0000313" key="2">
    <source>
        <dbReference type="EMBL" id="AYJ38858.1"/>
    </source>
</evidence>
<dbReference type="RefSeq" id="WP_056988279.1">
    <property type="nucleotide sequence ID" value="NZ_BDOR01000004.1"/>
</dbReference>
<keyword evidence="1" id="KW-0472">Membrane</keyword>
<feature type="transmembrane region" description="Helical" evidence="1">
    <location>
        <begin position="6"/>
        <end position="27"/>
    </location>
</feature>
<sequence length="94" mass="9706">MEEFIQLLNGGTIAMIAIATFVIVWGVKQTPLKNVYLPMIALGIGAVIGIVFGWLNGDIKPVVGLVDGLVAGAVSVGGNEVFKSITHALDGGVE</sequence>
<evidence type="ECO:0000313" key="6">
    <source>
        <dbReference type="Proteomes" id="UP000277896"/>
    </source>
</evidence>
<organism evidence="3 6">
    <name type="scientific">Lactiplantibacillus paraplantarum</name>
    <dbReference type="NCBI Taxonomy" id="60520"/>
    <lineage>
        <taxon>Bacteria</taxon>
        <taxon>Bacillati</taxon>
        <taxon>Bacillota</taxon>
        <taxon>Bacilli</taxon>
        <taxon>Lactobacillales</taxon>
        <taxon>Lactobacillaceae</taxon>
        <taxon>Lactiplantibacillus</taxon>
    </lineage>
</organism>
<evidence type="ECO:0000313" key="4">
    <source>
        <dbReference type="EMBL" id="GBF01717.1"/>
    </source>
</evidence>
<keyword evidence="1" id="KW-0812">Transmembrane</keyword>
<dbReference type="EMBL" id="CP032744">
    <property type="protein sequence ID" value="AYJ38858.1"/>
    <property type="molecule type" value="Genomic_DNA"/>
</dbReference>
<dbReference type="Proteomes" id="UP000236162">
    <property type="component" value="Unassembled WGS sequence"/>
</dbReference>
<proteinExistence type="predicted"/>
<dbReference type="EMBL" id="BDOR01000004">
    <property type="protein sequence ID" value="GBF01717.1"/>
    <property type="molecule type" value="Genomic_DNA"/>
</dbReference>
<dbReference type="Proteomes" id="UP000277896">
    <property type="component" value="Chromosome"/>
</dbReference>
<feature type="transmembrane region" description="Helical" evidence="1">
    <location>
        <begin position="34"/>
        <end position="55"/>
    </location>
</feature>
<reference evidence="4 5" key="1">
    <citation type="submission" date="2017-04" db="EMBL/GenBank/DDBJ databases">
        <title>In vitro and in silico characterization of Lactobacillus paraplantarum D2-1, a starter culture for soymilk fermentation.</title>
        <authorList>
            <person name="Endo A."/>
            <person name="Sasaki F."/>
            <person name="Maeno S."/>
            <person name="Kanesaki Y."/>
            <person name="Kubota E."/>
            <person name="Torres G.A."/>
            <person name="Tomita S."/>
            <person name="Nakagawa J."/>
        </authorList>
    </citation>
    <scope>NUCLEOTIDE SEQUENCE [LARGE SCALE GENOMIC DNA]</scope>
    <source>
        <strain evidence="4 5">D2-1</strain>
    </source>
</reference>
<protein>
    <submittedName>
        <fullName evidence="3">Lysis protein</fullName>
    </submittedName>
</protein>
<dbReference type="EMBL" id="CP032744">
    <property type="protein sequence ID" value="AYJ38912.1"/>
    <property type="molecule type" value="Genomic_DNA"/>
</dbReference>
<name>A0AAD0TQL4_9LACO</name>
<evidence type="ECO:0000313" key="3">
    <source>
        <dbReference type="EMBL" id="AYJ38912.1"/>
    </source>
</evidence>
<evidence type="ECO:0000313" key="5">
    <source>
        <dbReference type="Proteomes" id="UP000236162"/>
    </source>
</evidence>
<gene>
    <name evidence="2" type="ORF">LP667_08530</name>
    <name evidence="3" type="ORF">LP667_08825</name>
    <name evidence="4" type="ORF">LPPLD21_01249</name>
</gene>
<accession>A0AAD0TQL4</accession>